<dbReference type="Proteomes" id="UP000233837">
    <property type="component" value="Unassembled WGS sequence"/>
</dbReference>
<feature type="region of interest" description="Disordered" evidence="1">
    <location>
        <begin position="185"/>
        <end position="210"/>
    </location>
</feature>
<evidence type="ECO:0000313" key="3">
    <source>
        <dbReference type="Proteomes" id="UP000233837"/>
    </source>
</evidence>
<keyword evidence="3" id="KW-1185">Reference proteome</keyword>
<feature type="compositionally biased region" description="Basic and acidic residues" evidence="1">
    <location>
        <begin position="185"/>
        <end position="196"/>
    </location>
</feature>
<evidence type="ECO:0000313" key="2">
    <source>
        <dbReference type="EMBL" id="PKU75446.1"/>
    </source>
</evidence>
<dbReference type="PANTHER" id="PTHR36756:SF1">
    <property type="entry name" value="EXPRESSED PROTEIN"/>
    <property type="match status" value="1"/>
</dbReference>
<sequence length="316" mass="35104">MIDCRLRWYSFNYIRDMTEVIIDTDKQSKRRLPTWMHGSDTLKNEKLGNLDESCSISGNQTAPQGSVSMVESMSSEADVRLAELKKNLDGKEILAKNCSKKNTRKSKKCDGSKDFTCKSSGTKRKPEVKNVECGKSMDIQHMKLKSAKSNSVKVLSQGMTGDAAELTFEDLISIAEEFLTSDKEMQKEQSVARKSESNSIPISSSESSIPHRGEFRSCQVLSKCTQTRSSHLKESATSAKKIIGSGDAAQDMLELFLGPLLNKAPPVKEPDPDVTRELLASTYESDSLVRSFVDVAKQVTFIKKKSSLKDKVAMFF</sequence>
<dbReference type="PANTHER" id="PTHR36756">
    <property type="entry name" value="EXPRESSED PROTEIN"/>
    <property type="match status" value="1"/>
</dbReference>
<evidence type="ECO:0000256" key="1">
    <source>
        <dbReference type="SAM" id="MobiDB-lite"/>
    </source>
</evidence>
<reference evidence="2 3" key="2">
    <citation type="journal article" date="2017" name="Nature">
        <title>The Apostasia genome and the evolution of orchids.</title>
        <authorList>
            <person name="Zhang G.Q."/>
            <person name="Liu K.W."/>
            <person name="Li Z."/>
            <person name="Lohaus R."/>
            <person name="Hsiao Y.Y."/>
            <person name="Niu S.C."/>
            <person name="Wang J.Y."/>
            <person name="Lin Y.C."/>
            <person name="Xu Q."/>
            <person name="Chen L.J."/>
            <person name="Yoshida K."/>
            <person name="Fujiwara S."/>
            <person name="Wang Z.W."/>
            <person name="Zhang Y.Q."/>
            <person name="Mitsuda N."/>
            <person name="Wang M."/>
            <person name="Liu G.H."/>
            <person name="Pecoraro L."/>
            <person name="Huang H.X."/>
            <person name="Xiao X.J."/>
            <person name="Lin M."/>
            <person name="Wu X.Y."/>
            <person name="Wu W.L."/>
            <person name="Chen Y.Y."/>
            <person name="Chang S.B."/>
            <person name="Sakamoto S."/>
            <person name="Ohme-Takagi M."/>
            <person name="Yagi M."/>
            <person name="Zeng S.J."/>
            <person name="Shen C.Y."/>
            <person name="Yeh C.M."/>
            <person name="Luo Y.B."/>
            <person name="Tsai W.C."/>
            <person name="Van de Peer Y."/>
            <person name="Liu Z.J."/>
        </authorList>
    </citation>
    <scope>NUCLEOTIDE SEQUENCE [LARGE SCALE GENOMIC DNA]</scope>
    <source>
        <tissue evidence="2">The whole plant</tissue>
    </source>
</reference>
<proteinExistence type="predicted"/>
<dbReference type="AlphaFoldDB" id="A0A2I0WIG2"/>
<name>A0A2I0WIG2_9ASPA</name>
<organism evidence="2 3">
    <name type="scientific">Dendrobium catenatum</name>
    <dbReference type="NCBI Taxonomy" id="906689"/>
    <lineage>
        <taxon>Eukaryota</taxon>
        <taxon>Viridiplantae</taxon>
        <taxon>Streptophyta</taxon>
        <taxon>Embryophyta</taxon>
        <taxon>Tracheophyta</taxon>
        <taxon>Spermatophyta</taxon>
        <taxon>Magnoliopsida</taxon>
        <taxon>Liliopsida</taxon>
        <taxon>Asparagales</taxon>
        <taxon>Orchidaceae</taxon>
        <taxon>Epidendroideae</taxon>
        <taxon>Malaxideae</taxon>
        <taxon>Dendrobiinae</taxon>
        <taxon>Dendrobium</taxon>
    </lineage>
</organism>
<reference evidence="2 3" key="1">
    <citation type="journal article" date="2016" name="Sci. Rep.">
        <title>The Dendrobium catenatum Lindl. genome sequence provides insights into polysaccharide synthase, floral development and adaptive evolution.</title>
        <authorList>
            <person name="Zhang G.Q."/>
            <person name="Xu Q."/>
            <person name="Bian C."/>
            <person name="Tsai W.C."/>
            <person name="Yeh C.M."/>
            <person name="Liu K.W."/>
            <person name="Yoshida K."/>
            <person name="Zhang L.S."/>
            <person name="Chang S.B."/>
            <person name="Chen F."/>
            <person name="Shi Y."/>
            <person name="Su Y.Y."/>
            <person name="Zhang Y.Q."/>
            <person name="Chen L.J."/>
            <person name="Yin Y."/>
            <person name="Lin M."/>
            <person name="Huang H."/>
            <person name="Deng H."/>
            <person name="Wang Z.W."/>
            <person name="Zhu S.L."/>
            <person name="Zhao X."/>
            <person name="Deng C."/>
            <person name="Niu S.C."/>
            <person name="Huang J."/>
            <person name="Wang M."/>
            <person name="Liu G.H."/>
            <person name="Yang H.J."/>
            <person name="Xiao X.J."/>
            <person name="Hsiao Y.Y."/>
            <person name="Wu W.L."/>
            <person name="Chen Y.Y."/>
            <person name="Mitsuda N."/>
            <person name="Ohme-Takagi M."/>
            <person name="Luo Y.B."/>
            <person name="Van de Peer Y."/>
            <person name="Liu Z.J."/>
        </authorList>
    </citation>
    <scope>NUCLEOTIDE SEQUENCE [LARGE SCALE GENOMIC DNA]</scope>
    <source>
        <tissue evidence="2">The whole plant</tissue>
    </source>
</reference>
<accession>A0A2I0WIG2</accession>
<feature type="compositionally biased region" description="Low complexity" evidence="1">
    <location>
        <begin position="197"/>
        <end position="208"/>
    </location>
</feature>
<gene>
    <name evidence="2" type="ORF">MA16_Dca023208</name>
</gene>
<protein>
    <submittedName>
        <fullName evidence="2">Uncharacterized protein</fullName>
    </submittedName>
</protein>
<dbReference type="EMBL" id="KZ502597">
    <property type="protein sequence ID" value="PKU75446.1"/>
    <property type="molecule type" value="Genomic_DNA"/>
</dbReference>